<dbReference type="GO" id="GO:0004867">
    <property type="term" value="F:serine-type endopeptidase inhibitor activity"/>
    <property type="evidence" value="ECO:0007669"/>
    <property type="project" value="InterPro"/>
</dbReference>
<reference evidence="3" key="1">
    <citation type="submission" date="2012-12" db="EMBL/GenBank/DDBJ databases">
        <title>Identification and characterization of a phenylalanine ammonia-lyase gene family in Isatis indigotica Fort.</title>
        <authorList>
            <person name="Liu Q."/>
            <person name="Chen J."/>
            <person name="Zhou X."/>
            <person name="Di P."/>
            <person name="Xiao Y."/>
            <person name="Xuan H."/>
            <person name="Zhang L."/>
            <person name="Chen W."/>
        </authorList>
    </citation>
    <scope>NUCLEOTIDE SEQUENCE</scope>
    <source>
        <tissue evidence="3">Salivary gland</tissue>
    </source>
</reference>
<keyword evidence="1" id="KW-0732">Signal</keyword>
<feature type="domain" description="BPTI/Kunitz inhibitor" evidence="2">
    <location>
        <begin position="25"/>
        <end position="80"/>
    </location>
</feature>
<evidence type="ECO:0000256" key="1">
    <source>
        <dbReference type="SAM" id="SignalP"/>
    </source>
</evidence>
<dbReference type="AlphaFoldDB" id="A0A0K8RKB7"/>
<feature type="chain" id="PRO_5005518659" evidence="1">
    <location>
        <begin position="17"/>
        <end position="92"/>
    </location>
</feature>
<evidence type="ECO:0000259" key="2">
    <source>
        <dbReference type="PROSITE" id="PS50279"/>
    </source>
</evidence>
<dbReference type="EMBL" id="GADI01002475">
    <property type="protein sequence ID" value="JAA71333.1"/>
    <property type="molecule type" value="mRNA"/>
</dbReference>
<dbReference type="PROSITE" id="PS50279">
    <property type="entry name" value="BPTI_KUNITZ_2"/>
    <property type="match status" value="1"/>
</dbReference>
<protein>
    <submittedName>
        <fullName evidence="3">Putative salivary kunitz domain protein</fullName>
    </submittedName>
</protein>
<feature type="signal peptide" evidence="1">
    <location>
        <begin position="1"/>
        <end position="16"/>
    </location>
</feature>
<name>A0A0K8RKB7_IXORI</name>
<dbReference type="InterPro" id="IPR036880">
    <property type="entry name" value="Kunitz_BPTI_sf"/>
</dbReference>
<organism evidence="3">
    <name type="scientific">Ixodes ricinus</name>
    <name type="common">Common tick</name>
    <name type="synonym">Acarus ricinus</name>
    <dbReference type="NCBI Taxonomy" id="34613"/>
    <lineage>
        <taxon>Eukaryota</taxon>
        <taxon>Metazoa</taxon>
        <taxon>Ecdysozoa</taxon>
        <taxon>Arthropoda</taxon>
        <taxon>Chelicerata</taxon>
        <taxon>Arachnida</taxon>
        <taxon>Acari</taxon>
        <taxon>Parasitiformes</taxon>
        <taxon>Ixodida</taxon>
        <taxon>Ixodoidea</taxon>
        <taxon>Ixodidae</taxon>
        <taxon>Ixodinae</taxon>
        <taxon>Ixodes</taxon>
    </lineage>
</organism>
<dbReference type="Gene3D" id="4.10.410.10">
    <property type="entry name" value="Pancreatic trypsin inhibitor Kunitz domain"/>
    <property type="match status" value="1"/>
</dbReference>
<sequence length="92" mass="10166">MKLLLIAVVFSIHATGFLTAAKAKCDPLYNGGYGGDGGANVKEGWSFNKQTNHCQNVMYKSRCRSSQNCYPTSDECEENCDPEVLELLKQVQ</sequence>
<dbReference type="InterPro" id="IPR002223">
    <property type="entry name" value="Kunitz_BPTI"/>
</dbReference>
<proteinExistence type="evidence at transcript level"/>
<evidence type="ECO:0000313" key="3">
    <source>
        <dbReference type="EMBL" id="JAA71333.1"/>
    </source>
</evidence>
<accession>A0A0K8RKB7</accession>
<dbReference type="SUPFAM" id="SSF57362">
    <property type="entry name" value="BPTI-like"/>
    <property type="match status" value="1"/>
</dbReference>